<name>A0AAE0PF66_SORBR</name>
<reference evidence="5" key="1">
    <citation type="journal article" date="2023" name="Mol. Phylogenet. Evol.">
        <title>Genome-scale phylogeny and comparative genomics of the fungal order Sordariales.</title>
        <authorList>
            <person name="Hensen N."/>
            <person name="Bonometti L."/>
            <person name="Westerberg I."/>
            <person name="Brannstrom I.O."/>
            <person name="Guillou S."/>
            <person name="Cros-Aarteil S."/>
            <person name="Calhoun S."/>
            <person name="Haridas S."/>
            <person name="Kuo A."/>
            <person name="Mondo S."/>
            <person name="Pangilinan J."/>
            <person name="Riley R."/>
            <person name="LaButti K."/>
            <person name="Andreopoulos B."/>
            <person name="Lipzen A."/>
            <person name="Chen C."/>
            <person name="Yan M."/>
            <person name="Daum C."/>
            <person name="Ng V."/>
            <person name="Clum A."/>
            <person name="Steindorff A."/>
            <person name="Ohm R.A."/>
            <person name="Martin F."/>
            <person name="Silar P."/>
            <person name="Natvig D.O."/>
            <person name="Lalanne C."/>
            <person name="Gautier V."/>
            <person name="Ament-Velasquez S.L."/>
            <person name="Kruys A."/>
            <person name="Hutchinson M.I."/>
            <person name="Powell A.J."/>
            <person name="Barry K."/>
            <person name="Miller A.N."/>
            <person name="Grigoriev I.V."/>
            <person name="Debuchy R."/>
            <person name="Gladieux P."/>
            <person name="Hiltunen Thoren M."/>
            <person name="Johannesson H."/>
        </authorList>
    </citation>
    <scope>NUCLEOTIDE SEQUENCE</scope>
    <source>
        <strain evidence="5">FGSC 1904</strain>
    </source>
</reference>
<feature type="compositionally biased region" description="Polar residues" evidence="3">
    <location>
        <begin position="453"/>
        <end position="467"/>
    </location>
</feature>
<dbReference type="InterPro" id="IPR007527">
    <property type="entry name" value="Znf_SWIM"/>
</dbReference>
<feature type="compositionally biased region" description="Low complexity" evidence="3">
    <location>
        <begin position="329"/>
        <end position="357"/>
    </location>
</feature>
<proteinExistence type="predicted"/>
<feature type="domain" description="SWIM-type" evidence="4">
    <location>
        <begin position="112"/>
        <end position="143"/>
    </location>
</feature>
<feature type="compositionally biased region" description="Polar residues" evidence="3">
    <location>
        <begin position="427"/>
        <end position="439"/>
    </location>
</feature>
<dbReference type="GO" id="GO:0008270">
    <property type="term" value="F:zinc ion binding"/>
    <property type="evidence" value="ECO:0007669"/>
    <property type="project" value="UniProtKB-KW"/>
</dbReference>
<dbReference type="PROSITE" id="PS50966">
    <property type="entry name" value="ZF_SWIM"/>
    <property type="match status" value="1"/>
</dbReference>
<keyword evidence="6" id="KW-1185">Reference proteome</keyword>
<feature type="region of interest" description="Disordered" evidence="3">
    <location>
        <begin position="386"/>
        <end position="531"/>
    </location>
</feature>
<feature type="region of interest" description="Disordered" evidence="3">
    <location>
        <begin position="295"/>
        <end position="368"/>
    </location>
</feature>
<feature type="compositionally biased region" description="Low complexity" evidence="3">
    <location>
        <begin position="468"/>
        <end position="482"/>
    </location>
</feature>
<evidence type="ECO:0000259" key="4">
    <source>
        <dbReference type="PROSITE" id="PS50966"/>
    </source>
</evidence>
<organism evidence="5 6">
    <name type="scientific">Sordaria brevicollis</name>
    <dbReference type="NCBI Taxonomy" id="83679"/>
    <lineage>
        <taxon>Eukaryota</taxon>
        <taxon>Fungi</taxon>
        <taxon>Dikarya</taxon>
        <taxon>Ascomycota</taxon>
        <taxon>Pezizomycotina</taxon>
        <taxon>Sordariomycetes</taxon>
        <taxon>Sordariomycetidae</taxon>
        <taxon>Sordariales</taxon>
        <taxon>Sordariaceae</taxon>
        <taxon>Sordaria</taxon>
    </lineage>
</organism>
<reference evidence="5" key="2">
    <citation type="submission" date="2023-07" db="EMBL/GenBank/DDBJ databases">
        <authorList>
            <consortium name="Lawrence Berkeley National Laboratory"/>
            <person name="Haridas S."/>
            <person name="Hensen N."/>
            <person name="Bonometti L."/>
            <person name="Westerberg I."/>
            <person name="Brannstrom I.O."/>
            <person name="Guillou S."/>
            <person name="Cros-Aarteil S."/>
            <person name="Calhoun S."/>
            <person name="Kuo A."/>
            <person name="Mondo S."/>
            <person name="Pangilinan J."/>
            <person name="Riley R."/>
            <person name="LaButti K."/>
            <person name="Andreopoulos B."/>
            <person name="Lipzen A."/>
            <person name="Chen C."/>
            <person name="Yanf M."/>
            <person name="Daum C."/>
            <person name="Ng V."/>
            <person name="Clum A."/>
            <person name="Steindorff A."/>
            <person name="Ohm R."/>
            <person name="Martin F."/>
            <person name="Silar P."/>
            <person name="Natvig D."/>
            <person name="Lalanne C."/>
            <person name="Gautier V."/>
            <person name="Ament-velasquez S.L."/>
            <person name="Kruys A."/>
            <person name="Hutchinson M.I."/>
            <person name="Powell A.J."/>
            <person name="Barry K."/>
            <person name="Miller A.N."/>
            <person name="Grigoriev I.V."/>
            <person name="Debuchy R."/>
            <person name="Gladieux P."/>
            <person name="Thoren M.H."/>
            <person name="Johannesson H."/>
        </authorList>
    </citation>
    <scope>NUCLEOTIDE SEQUENCE</scope>
    <source>
        <strain evidence="5">FGSC 1904</strain>
    </source>
</reference>
<evidence type="ECO:0000313" key="6">
    <source>
        <dbReference type="Proteomes" id="UP001281003"/>
    </source>
</evidence>
<evidence type="ECO:0000313" key="5">
    <source>
        <dbReference type="EMBL" id="KAK3398786.1"/>
    </source>
</evidence>
<keyword evidence="1" id="KW-0479">Metal-binding</keyword>
<evidence type="ECO:0000256" key="3">
    <source>
        <dbReference type="SAM" id="MobiDB-lite"/>
    </source>
</evidence>
<evidence type="ECO:0000256" key="2">
    <source>
        <dbReference type="SAM" id="Coils"/>
    </source>
</evidence>
<keyword evidence="1" id="KW-0862">Zinc</keyword>
<gene>
    <name evidence="5" type="ORF">B0T20DRAFT_393162</name>
</gene>
<feature type="compositionally biased region" description="Polar residues" evidence="3">
    <location>
        <begin position="518"/>
        <end position="528"/>
    </location>
</feature>
<sequence>MSHPLEGWLPNDARWSTLPIDDLRKQCAARNLPDTGPRASLLQQLLTYRQAHPNIKRHHRWQDEPPSYRETASTAETTRFELARVVDKPLRKEGCFQRNFRICDGRVWKRHVTVSIGTVLKCSCYSLFNQPCEHQIYVLRDVLNCPEPYCWQKALLPSELQAIYQNSHAIRFFGPEGIPYISPEMPGHEDELCVCCFRPIRFNRLYPFGVTTGCKKCKKPIHQSCSDNVKEVRTPKKRDVCWICYEDGNWTIEKFGCPGGARDMPDSAPHGAALAVHTQVGPPLDVVGDSIEREGLDADEPQGSNSSKDEDSEEEDPSNNQRTNEPGQLLSSSPLSSPKASLSPVDQEVPSSPIRRQQPPRESKTNWKAFRLIGEEQGALANFVSSNNAPLSLPGNPALIWKAMQEERGREQQQGTKEKKQLAVPKPSSQAHSLPTTTPDEAERREDIIVFRNNLTSDPVEQHSCANTSTTSTETLAITATEPDASTADDHQTSDTPAEEPTTVPSTAVQSHLVDPTSADTQASSPNPLQGKVEVNNTIEAVELAQKCILLAKESVQARKKSEHEAEKMKKRHKRELKKIKKRNKQEVKRLEKKIEGLEKEVLKILGGPRVAAKDNGINNIIIKVKDRGIDIFTKFLSAAYYTRKRRSNIGIILIDISRRWS</sequence>
<keyword evidence="1" id="KW-0863">Zinc-finger</keyword>
<keyword evidence="2" id="KW-0175">Coiled coil</keyword>
<dbReference type="Proteomes" id="UP001281003">
    <property type="component" value="Unassembled WGS sequence"/>
</dbReference>
<dbReference type="EMBL" id="JAUTDP010000006">
    <property type="protein sequence ID" value="KAK3398786.1"/>
    <property type="molecule type" value="Genomic_DNA"/>
</dbReference>
<accession>A0AAE0PF66</accession>
<evidence type="ECO:0000256" key="1">
    <source>
        <dbReference type="PROSITE-ProRule" id="PRU00325"/>
    </source>
</evidence>
<dbReference type="AlphaFoldDB" id="A0AAE0PF66"/>
<feature type="compositionally biased region" description="Basic and acidic residues" evidence="3">
    <location>
        <begin position="404"/>
        <end position="421"/>
    </location>
</feature>
<feature type="coiled-coil region" evidence="2">
    <location>
        <begin position="552"/>
        <end position="601"/>
    </location>
</feature>
<comment type="caution">
    <text evidence="5">The sequence shown here is derived from an EMBL/GenBank/DDBJ whole genome shotgun (WGS) entry which is preliminary data.</text>
</comment>
<protein>
    <recommendedName>
        <fullName evidence="4">SWIM-type domain-containing protein</fullName>
    </recommendedName>
</protein>